<dbReference type="CDD" id="cd07422">
    <property type="entry name" value="MPP_ApaH"/>
    <property type="match status" value="1"/>
</dbReference>
<dbReference type="Proteomes" id="UP000249046">
    <property type="component" value="Unassembled WGS sequence"/>
</dbReference>
<name>A0A2W5KXZ7_9GAMM</name>
<dbReference type="SUPFAM" id="SSF56300">
    <property type="entry name" value="Metallo-dependent phosphatases"/>
    <property type="match status" value="1"/>
</dbReference>
<comment type="function">
    <text evidence="1 5">Hydrolyzes diadenosine 5',5'''-P1,P4-tetraphosphate to yield ADP.</text>
</comment>
<evidence type="ECO:0000313" key="7">
    <source>
        <dbReference type="EMBL" id="PZQ19585.1"/>
    </source>
</evidence>
<dbReference type="PIRSF" id="PIRSF000903">
    <property type="entry name" value="B5n-ttraPtase_sm"/>
    <property type="match status" value="1"/>
</dbReference>
<dbReference type="Pfam" id="PF00149">
    <property type="entry name" value="Metallophos"/>
    <property type="match status" value="1"/>
</dbReference>
<evidence type="ECO:0000256" key="4">
    <source>
        <dbReference type="ARBA" id="ARBA00049417"/>
    </source>
</evidence>
<evidence type="ECO:0000313" key="8">
    <source>
        <dbReference type="Proteomes" id="UP000249046"/>
    </source>
</evidence>
<gene>
    <name evidence="5" type="primary">apaH</name>
    <name evidence="7" type="ORF">DI564_02455</name>
</gene>
<evidence type="ECO:0000256" key="3">
    <source>
        <dbReference type="ARBA" id="ARBA00022801"/>
    </source>
</evidence>
<comment type="similarity">
    <text evidence="2 5">Belongs to the Ap4A hydrolase family.</text>
</comment>
<feature type="domain" description="Calcineurin-like phosphoesterase" evidence="6">
    <location>
        <begin position="3"/>
        <end position="135"/>
    </location>
</feature>
<evidence type="ECO:0000259" key="6">
    <source>
        <dbReference type="Pfam" id="PF00149"/>
    </source>
</evidence>
<dbReference type="HAMAP" id="MF_00199">
    <property type="entry name" value="ApaH"/>
    <property type="match status" value="1"/>
</dbReference>
<dbReference type="PANTHER" id="PTHR40942:SF4">
    <property type="entry name" value="CYTOCHROME C5"/>
    <property type="match status" value="1"/>
</dbReference>
<reference evidence="7 8" key="1">
    <citation type="submission" date="2017-08" db="EMBL/GenBank/DDBJ databases">
        <title>Infants hospitalized years apart are colonized by the same room-sourced microbial strains.</title>
        <authorList>
            <person name="Brooks B."/>
            <person name="Olm M.R."/>
            <person name="Firek B.A."/>
            <person name="Baker R."/>
            <person name="Thomas B.C."/>
            <person name="Morowitz M.J."/>
            <person name="Banfield J.F."/>
        </authorList>
    </citation>
    <scope>NUCLEOTIDE SEQUENCE [LARGE SCALE GENOMIC DNA]</scope>
    <source>
        <strain evidence="7">S2_005_003_R2_42</strain>
    </source>
</reference>
<evidence type="ECO:0000256" key="5">
    <source>
        <dbReference type="HAMAP-Rule" id="MF_00199"/>
    </source>
</evidence>
<dbReference type="InterPro" id="IPR004617">
    <property type="entry name" value="ApaH"/>
</dbReference>
<proteinExistence type="inferred from homology"/>
<dbReference type="NCBIfam" id="TIGR00668">
    <property type="entry name" value="apaH"/>
    <property type="match status" value="1"/>
</dbReference>
<evidence type="ECO:0000256" key="2">
    <source>
        <dbReference type="ARBA" id="ARBA00005419"/>
    </source>
</evidence>
<organism evidence="7 8">
    <name type="scientific">Rhodanobacter denitrificans</name>
    <dbReference type="NCBI Taxonomy" id="666685"/>
    <lineage>
        <taxon>Bacteria</taxon>
        <taxon>Pseudomonadati</taxon>
        <taxon>Pseudomonadota</taxon>
        <taxon>Gammaproteobacteria</taxon>
        <taxon>Lysobacterales</taxon>
        <taxon>Rhodanobacteraceae</taxon>
        <taxon>Rhodanobacter</taxon>
    </lineage>
</organism>
<dbReference type="InterPro" id="IPR029052">
    <property type="entry name" value="Metallo-depent_PP-like"/>
</dbReference>
<dbReference type="PANTHER" id="PTHR40942">
    <property type="match status" value="1"/>
</dbReference>
<dbReference type="Gene3D" id="3.60.21.10">
    <property type="match status" value="1"/>
</dbReference>
<dbReference type="EMBL" id="QFPO01000002">
    <property type="protein sequence ID" value="PZQ19585.1"/>
    <property type="molecule type" value="Genomic_DNA"/>
</dbReference>
<evidence type="ECO:0000256" key="1">
    <source>
        <dbReference type="ARBA" id="ARBA00003413"/>
    </source>
</evidence>
<dbReference type="GO" id="GO:0008803">
    <property type="term" value="F:bis(5'-nucleosyl)-tetraphosphatase (symmetrical) activity"/>
    <property type="evidence" value="ECO:0007669"/>
    <property type="project" value="UniProtKB-UniRule"/>
</dbReference>
<protein>
    <recommendedName>
        <fullName evidence="5">Bis(5'-nucleosyl)-tetraphosphatase, symmetrical</fullName>
        <ecNumber evidence="5">3.6.1.41</ecNumber>
    </recommendedName>
    <alternativeName>
        <fullName evidence="5">Ap4A hydrolase</fullName>
    </alternativeName>
    <alternativeName>
        <fullName evidence="5">Diadenosine 5',5'''-P1,P4-tetraphosphate pyrophosphohydrolase</fullName>
    </alternativeName>
    <alternativeName>
        <fullName evidence="5">Diadenosine tetraphosphatase</fullName>
    </alternativeName>
</protein>
<dbReference type="EC" id="3.6.1.41" evidence="5"/>
<comment type="caution">
    <text evidence="7">The sequence shown here is derived from an EMBL/GenBank/DDBJ whole genome shotgun (WGS) entry which is preliminary data.</text>
</comment>
<dbReference type="InterPro" id="IPR004843">
    <property type="entry name" value="Calcineurin-like_PHP"/>
</dbReference>
<accession>A0A2W5KXZ7</accession>
<dbReference type="AlphaFoldDB" id="A0A2W5KXZ7"/>
<comment type="catalytic activity">
    <reaction evidence="4 5">
        <text>P(1),P(4)-bis(5'-adenosyl) tetraphosphate + H2O = 2 ADP + 2 H(+)</text>
        <dbReference type="Rhea" id="RHEA:24252"/>
        <dbReference type="ChEBI" id="CHEBI:15377"/>
        <dbReference type="ChEBI" id="CHEBI:15378"/>
        <dbReference type="ChEBI" id="CHEBI:58141"/>
        <dbReference type="ChEBI" id="CHEBI:456216"/>
        <dbReference type="EC" id="3.6.1.41"/>
    </reaction>
</comment>
<keyword evidence="3 5" id="KW-0378">Hydrolase</keyword>
<dbReference type="NCBIfam" id="NF001204">
    <property type="entry name" value="PRK00166.1"/>
    <property type="match status" value="1"/>
</dbReference>
<sequence>MATWAIGDVQGCHDELVGLLDRIQYDPARDTLWFCGDLVNRGGQSLEVLRLVMSLGERTVSVLGNHDLSLLAVAERREEEQAKVNPELRAVLFAPDRDELLGWLRTRPLLHTDRALGFALVHAGLAPRWTIERAERAAREVEQRLRGNNYKILMRQMFGNKPDMWTPKLQGIDRLRASINVFTRMRFCDIRGRIAFNEKGTPGTQKPGLYPWFEVPGHAPRDLRIVCGHWSTLGLFSGLGVYAIDTGCVWGGALTALRLDGERPEWVALKSNRPAPAGKAVMD</sequence>